<gene>
    <name evidence="1" type="ORF">NCTC12120_01824</name>
</gene>
<protein>
    <submittedName>
        <fullName evidence="1">Uncharacterized protein</fullName>
    </submittedName>
</protein>
<dbReference type="AlphaFoldDB" id="A0A2X2SYB0"/>
<reference evidence="1 2" key="1">
    <citation type="submission" date="2018-06" db="EMBL/GenBank/DDBJ databases">
        <authorList>
            <consortium name="Pathogen Informatics"/>
            <person name="Doyle S."/>
        </authorList>
    </citation>
    <scope>NUCLEOTIDE SEQUENCE [LARGE SCALE GENOMIC DNA]</scope>
    <source>
        <strain evidence="1 2">NCTC12120</strain>
    </source>
</reference>
<organism evidence="1 2">
    <name type="scientific">Cedecea neteri</name>
    <dbReference type="NCBI Taxonomy" id="158822"/>
    <lineage>
        <taxon>Bacteria</taxon>
        <taxon>Pseudomonadati</taxon>
        <taxon>Pseudomonadota</taxon>
        <taxon>Gammaproteobacteria</taxon>
        <taxon>Enterobacterales</taxon>
        <taxon>Enterobacteriaceae</taxon>
        <taxon>Cedecea</taxon>
    </lineage>
</organism>
<evidence type="ECO:0000313" key="1">
    <source>
        <dbReference type="EMBL" id="SQA97976.1"/>
    </source>
</evidence>
<accession>A0A2X2SYB0</accession>
<dbReference type="Proteomes" id="UP000251197">
    <property type="component" value="Unassembled WGS sequence"/>
</dbReference>
<sequence>MWTSKLPKNDYEQRALEFTQTLYKAMSDVDNALSLRMQLMAQENASPDHTGAGTQV</sequence>
<dbReference type="EMBL" id="UAVU01000003">
    <property type="protein sequence ID" value="SQA97976.1"/>
    <property type="molecule type" value="Genomic_DNA"/>
</dbReference>
<evidence type="ECO:0000313" key="2">
    <source>
        <dbReference type="Proteomes" id="UP000251197"/>
    </source>
</evidence>
<name>A0A2X2SYB0_9ENTR</name>
<proteinExistence type="predicted"/>